<dbReference type="SUPFAM" id="SSF53335">
    <property type="entry name" value="S-adenosyl-L-methionine-dependent methyltransferases"/>
    <property type="match status" value="1"/>
</dbReference>
<dbReference type="OrthoDB" id="9784101at2"/>
<dbReference type="Proteomes" id="UP000268094">
    <property type="component" value="Unassembled WGS sequence"/>
</dbReference>
<evidence type="ECO:0000259" key="2">
    <source>
        <dbReference type="Pfam" id="PF08242"/>
    </source>
</evidence>
<dbReference type="Gene3D" id="3.40.50.150">
    <property type="entry name" value="Vaccinia Virus protein VP39"/>
    <property type="match status" value="1"/>
</dbReference>
<name>A0A3A8IHV6_9BACT</name>
<dbReference type="PANTHER" id="PTHR43861">
    <property type="entry name" value="TRANS-ACONITATE 2-METHYLTRANSFERASE-RELATED"/>
    <property type="match status" value="1"/>
</dbReference>
<dbReference type="InterPro" id="IPR029063">
    <property type="entry name" value="SAM-dependent_MTases_sf"/>
</dbReference>
<evidence type="ECO:0000313" key="4">
    <source>
        <dbReference type="Proteomes" id="UP000268094"/>
    </source>
</evidence>
<accession>A0A3A8IHV6</accession>
<sequence length="236" mass="25153">MIPEVGMTFLRTQAASRHLMRWCLCLVTAASGACRSEGPQAERPEVPLASVPPPATEAPAELHGVGGVEGVTPAYDQSRQPARFVAALGLSPGQRIADVGAGLGYFTLRLSDAVGPTGRVVATDINDEALKRLRQRVSARKNVEVRKVAPDTPGLEPGTYDLILLAEVDHFLPDRAAYLESLRPALTPNGRIAVTHLRAMRPPLVAAAQAAGYAVVSEFNDLPVHYLLFLQPTPGP</sequence>
<dbReference type="CDD" id="cd02440">
    <property type="entry name" value="AdoMet_MTases"/>
    <property type="match status" value="1"/>
</dbReference>
<evidence type="ECO:0000256" key="1">
    <source>
        <dbReference type="SAM" id="MobiDB-lite"/>
    </source>
</evidence>
<dbReference type="AlphaFoldDB" id="A0A3A8IHV6"/>
<comment type="caution">
    <text evidence="3">The sequence shown here is derived from an EMBL/GenBank/DDBJ whole genome shotgun (WGS) entry which is preliminary data.</text>
</comment>
<keyword evidence="3" id="KW-0808">Transferase</keyword>
<organism evidence="3 4">
    <name type="scientific">Corallococcus terminator</name>
    <dbReference type="NCBI Taxonomy" id="2316733"/>
    <lineage>
        <taxon>Bacteria</taxon>
        <taxon>Pseudomonadati</taxon>
        <taxon>Myxococcota</taxon>
        <taxon>Myxococcia</taxon>
        <taxon>Myxococcales</taxon>
        <taxon>Cystobacterineae</taxon>
        <taxon>Myxococcaceae</taxon>
        <taxon>Corallococcus</taxon>
    </lineage>
</organism>
<gene>
    <name evidence="3" type="ORF">D7V88_24575</name>
</gene>
<dbReference type="GO" id="GO:0032259">
    <property type="term" value="P:methylation"/>
    <property type="evidence" value="ECO:0007669"/>
    <property type="project" value="UniProtKB-KW"/>
</dbReference>
<keyword evidence="4" id="KW-1185">Reference proteome</keyword>
<dbReference type="GO" id="GO:0008168">
    <property type="term" value="F:methyltransferase activity"/>
    <property type="evidence" value="ECO:0007669"/>
    <property type="project" value="UniProtKB-KW"/>
</dbReference>
<protein>
    <submittedName>
        <fullName evidence="3">Class I SAM-dependent methyltransferase</fullName>
    </submittedName>
</protein>
<dbReference type="InterPro" id="IPR013217">
    <property type="entry name" value="Methyltransf_12"/>
</dbReference>
<feature type="domain" description="Methyltransferase type 12" evidence="2">
    <location>
        <begin position="98"/>
        <end position="192"/>
    </location>
</feature>
<proteinExistence type="predicted"/>
<dbReference type="EMBL" id="RAVZ01000186">
    <property type="protein sequence ID" value="RKG83012.1"/>
    <property type="molecule type" value="Genomic_DNA"/>
</dbReference>
<dbReference type="Pfam" id="PF08242">
    <property type="entry name" value="Methyltransf_12"/>
    <property type="match status" value="1"/>
</dbReference>
<reference evidence="4" key="1">
    <citation type="submission" date="2018-09" db="EMBL/GenBank/DDBJ databases">
        <authorList>
            <person name="Livingstone P.G."/>
            <person name="Whitworth D.E."/>
        </authorList>
    </citation>
    <scope>NUCLEOTIDE SEQUENCE [LARGE SCALE GENOMIC DNA]</scope>
    <source>
        <strain evidence="4">CA054A</strain>
    </source>
</reference>
<evidence type="ECO:0000313" key="3">
    <source>
        <dbReference type="EMBL" id="RKG83012.1"/>
    </source>
</evidence>
<feature type="region of interest" description="Disordered" evidence="1">
    <location>
        <begin position="36"/>
        <end position="57"/>
    </location>
</feature>
<keyword evidence="3" id="KW-0489">Methyltransferase</keyword>